<keyword evidence="9 10" id="KW-0137">Centromere</keyword>
<evidence type="ECO:0000256" key="5">
    <source>
        <dbReference type="ARBA" id="ARBA00022838"/>
    </source>
</evidence>
<accession>A7SC79</accession>
<keyword evidence="4 10" id="KW-0498">Mitosis</keyword>
<organism evidence="12 13">
    <name type="scientific">Nematostella vectensis</name>
    <name type="common">Starlet sea anemone</name>
    <dbReference type="NCBI Taxonomy" id="45351"/>
    <lineage>
        <taxon>Eukaryota</taxon>
        <taxon>Metazoa</taxon>
        <taxon>Cnidaria</taxon>
        <taxon>Anthozoa</taxon>
        <taxon>Hexacorallia</taxon>
        <taxon>Actiniaria</taxon>
        <taxon>Edwardsiidae</taxon>
        <taxon>Nematostella</taxon>
    </lineage>
</organism>
<evidence type="ECO:0000256" key="4">
    <source>
        <dbReference type="ARBA" id="ARBA00022776"/>
    </source>
</evidence>
<dbReference type="PhylomeDB" id="A7SC79"/>
<dbReference type="STRING" id="45351.A7SC79"/>
<comment type="similarity">
    <text evidence="1 10">Belongs to the NDC80/HEC1 family.</text>
</comment>
<comment type="function">
    <text evidence="10">Acts as a component of the essential kinetochore-associated NDC80 complex, which is required for chromosome segregation and spindle checkpoint activity.</text>
</comment>
<dbReference type="PANTHER" id="PTHR10643">
    <property type="entry name" value="KINETOCHORE PROTEIN NDC80"/>
    <property type="match status" value="1"/>
</dbReference>
<dbReference type="Gene3D" id="1.10.418.30">
    <property type="entry name" value="Ncd80 complex, Ncd80 subunit"/>
    <property type="match status" value="1"/>
</dbReference>
<evidence type="ECO:0000313" key="13">
    <source>
        <dbReference type="Proteomes" id="UP000001593"/>
    </source>
</evidence>
<comment type="subunit">
    <text evidence="10">Component of the NDC80 complex.</text>
</comment>
<dbReference type="InParanoid" id="A7SC79"/>
<evidence type="ECO:0000256" key="2">
    <source>
        <dbReference type="ARBA" id="ARBA00022454"/>
    </source>
</evidence>
<dbReference type="AlphaFoldDB" id="A7SC79"/>
<reference evidence="12 13" key="1">
    <citation type="journal article" date="2007" name="Science">
        <title>Sea anemone genome reveals ancestral eumetazoan gene repertoire and genomic organization.</title>
        <authorList>
            <person name="Putnam N.H."/>
            <person name="Srivastava M."/>
            <person name="Hellsten U."/>
            <person name="Dirks B."/>
            <person name="Chapman J."/>
            <person name="Salamov A."/>
            <person name="Terry A."/>
            <person name="Shapiro H."/>
            <person name="Lindquist E."/>
            <person name="Kapitonov V.V."/>
            <person name="Jurka J."/>
            <person name="Genikhovich G."/>
            <person name="Grigoriev I.V."/>
            <person name="Lucas S.M."/>
            <person name="Steele R.E."/>
            <person name="Finnerty J.R."/>
            <person name="Technau U."/>
            <person name="Martindale M.Q."/>
            <person name="Rokhsar D.S."/>
        </authorList>
    </citation>
    <scope>NUCLEOTIDE SEQUENCE [LARGE SCALE GENOMIC DNA]</scope>
    <source>
        <strain evidence="13">CH2 X CH6</strain>
    </source>
</reference>
<keyword evidence="2 10" id="KW-0158">Chromosome</keyword>
<evidence type="ECO:0000313" key="12">
    <source>
        <dbReference type="EMBL" id="EDO38695.1"/>
    </source>
</evidence>
<keyword evidence="13" id="KW-1185">Reference proteome</keyword>
<dbReference type="InterPro" id="IPR055260">
    <property type="entry name" value="Ndc80_CH"/>
</dbReference>
<comment type="subcellular location">
    <subcellularLocation>
        <location evidence="10">Chromosome</location>
        <location evidence="10">Centromere</location>
        <location evidence="10">Kinetochore</location>
    </subcellularLocation>
    <subcellularLocation>
        <location evidence="10">Nucleus</location>
    </subcellularLocation>
</comment>
<dbReference type="EMBL" id="DS469621">
    <property type="protein sequence ID" value="EDO38695.1"/>
    <property type="molecule type" value="Genomic_DNA"/>
</dbReference>
<protein>
    <recommendedName>
        <fullName evidence="10">Kinetochore protein NDC80</fullName>
    </recommendedName>
</protein>
<evidence type="ECO:0000256" key="7">
    <source>
        <dbReference type="ARBA" id="ARBA00023242"/>
    </source>
</evidence>
<keyword evidence="3 10" id="KW-0132">Cell division</keyword>
<feature type="domain" description="Kinetochore protein Ndc80 CH" evidence="11">
    <location>
        <begin position="1"/>
        <end position="77"/>
    </location>
</feature>
<dbReference type="GO" id="GO:0051315">
    <property type="term" value="P:attachment of mitotic spindle microtubules to kinetochore"/>
    <property type="evidence" value="ECO:0007669"/>
    <property type="project" value="UniProtKB-UniRule"/>
</dbReference>
<keyword evidence="5 10" id="KW-0995">Kinetochore</keyword>
<evidence type="ECO:0000256" key="3">
    <source>
        <dbReference type="ARBA" id="ARBA00022618"/>
    </source>
</evidence>
<dbReference type="GO" id="GO:0031262">
    <property type="term" value="C:Ndc80 complex"/>
    <property type="evidence" value="ECO:0007669"/>
    <property type="project" value="UniProtKB-UniRule"/>
</dbReference>
<dbReference type="InterPro" id="IPR038273">
    <property type="entry name" value="Ndc80_sf"/>
</dbReference>
<dbReference type="PANTHER" id="PTHR10643:SF2">
    <property type="entry name" value="KINETOCHORE PROTEIN NDC80 HOMOLOG"/>
    <property type="match status" value="1"/>
</dbReference>
<keyword evidence="8 10" id="KW-0131">Cell cycle</keyword>
<dbReference type="Proteomes" id="UP000001593">
    <property type="component" value="Unassembled WGS sequence"/>
</dbReference>
<keyword evidence="7 10" id="KW-0539">Nucleus</keyword>
<evidence type="ECO:0000256" key="10">
    <source>
        <dbReference type="RuleBase" id="RU368072"/>
    </source>
</evidence>
<dbReference type="FunFam" id="1.10.418.30:FF:000008">
    <property type="entry name" value="Predicted protein"/>
    <property type="match status" value="1"/>
</dbReference>
<dbReference type="eggNOG" id="KOG0995">
    <property type="taxonomic scope" value="Eukaryota"/>
</dbReference>
<dbReference type="GO" id="GO:0051301">
    <property type="term" value="P:cell division"/>
    <property type="evidence" value="ECO:0007669"/>
    <property type="project" value="UniProtKB-UniRule"/>
</dbReference>
<name>A7SC79_NEMVE</name>
<dbReference type="InterPro" id="IPR005550">
    <property type="entry name" value="Kinetochore_Ndc80"/>
</dbReference>
<sequence length="139" mass="16226">MKEFKRIFLFIYKYVNDSSKVQTAIEKKPEEEIPKILKMLGYPFNISKSSMFSVGSPHTWPNLLGALCYLIELIRSMLQDCIQQKKGLAADEEKFRKYIGDLKRHSTKMEESDAQTEEEIQAIIFMAHYGLAREIENVR</sequence>
<proteinExistence type="inferred from homology"/>
<evidence type="ECO:0000256" key="9">
    <source>
        <dbReference type="ARBA" id="ARBA00023328"/>
    </source>
</evidence>
<keyword evidence="6" id="KW-0175">Coiled coil</keyword>
<evidence type="ECO:0000256" key="6">
    <source>
        <dbReference type="ARBA" id="ARBA00023054"/>
    </source>
</evidence>
<dbReference type="Pfam" id="PF03801">
    <property type="entry name" value="Ndc80_HEC"/>
    <property type="match status" value="1"/>
</dbReference>
<evidence type="ECO:0000256" key="8">
    <source>
        <dbReference type="ARBA" id="ARBA00023306"/>
    </source>
</evidence>
<evidence type="ECO:0000259" key="11">
    <source>
        <dbReference type="Pfam" id="PF03801"/>
    </source>
</evidence>
<gene>
    <name evidence="12" type="ORF">NEMVEDRAFT_v1g210037</name>
</gene>
<dbReference type="GO" id="GO:0005634">
    <property type="term" value="C:nucleus"/>
    <property type="evidence" value="ECO:0007669"/>
    <property type="project" value="UniProtKB-SubCell"/>
</dbReference>
<evidence type="ECO:0000256" key="1">
    <source>
        <dbReference type="ARBA" id="ARBA00007050"/>
    </source>
</evidence>
<dbReference type="HOGENOM" id="CLU_1847475_0_0_1"/>